<reference evidence="5" key="2">
    <citation type="submission" date="2021-04" db="EMBL/GenBank/DDBJ databases">
        <authorList>
            <person name="Gilroy R."/>
        </authorList>
    </citation>
    <scope>NUCLEOTIDE SEQUENCE</scope>
    <source>
        <strain evidence="5">ChiBcec2-3848</strain>
    </source>
</reference>
<dbReference type="Gene3D" id="3.30.2320.30">
    <property type="entry name" value="ATP synthase, E subunit, C-terminal"/>
    <property type="match status" value="1"/>
</dbReference>
<dbReference type="InterPro" id="IPR002842">
    <property type="entry name" value="ATPase_V1_Esu"/>
</dbReference>
<gene>
    <name evidence="5" type="ORF">H9753_01310</name>
</gene>
<feature type="coiled-coil region" evidence="4">
    <location>
        <begin position="15"/>
        <end position="50"/>
    </location>
</feature>
<dbReference type="GO" id="GO:0033178">
    <property type="term" value="C:proton-transporting two-sector ATPase complex, catalytic domain"/>
    <property type="evidence" value="ECO:0007669"/>
    <property type="project" value="InterPro"/>
</dbReference>
<comment type="caution">
    <text evidence="5">The sequence shown here is derived from an EMBL/GenBank/DDBJ whole genome shotgun (WGS) entry which is preliminary data.</text>
</comment>
<evidence type="ECO:0000256" key="3">
    <source>
        <dbReference type="ARBA" id="ARBA00023065"/>
    </source>
</evidence>
<proteinExistence type="inferred from homology"/>
<reference evidence="5" key="1">
    <citation type="journal article" date="2021" name="PeerJ">
        <title>Extensive microbial diversity within the chicken gut microbiome revealed by metagenomics and culture.</title>
        <authorList>
            <person name="Gilroy R."/>
            <person name="Ravi A."/>
            <person name="Getino M."/>
            <person name="Pursley I."/>
            <person name="Horton D.L."/>
            <person name="Alikhan N.F."/>
            <person name="Baker D."/>
            <person name="Gharbi K."/>
            <person name="Hall N."/>
            <person name="Watson M."/>
            <person name="Adriaenssens E.M."/>
            <person name="Foster-Nyarko E."/>
            <person name="Jarju S."/>
            <person name="Secka A."/>
            <person name="Antonio M."/>
            <person name="Oren A."/>
            <person name="Chaudhuri R.R."/>
            <person name="La Ragione R."/>
            <person name="Hildebrand F."/>
            <person name="Pallen M.J."/>
        </authorList>
    </citation>
    <scope>NUCLEOTIDE SEQUENCE</scope>
    <source>
        <strain evidence="5">ChiBcec2-3848</strain>
    </source>
</reference>
<dbReference type="EMBL" id="DWVZ01000013">
    <property type="protein sequence ID" value="HJC62244.1"/>
    <property type="molecule type" value="Genomic_DNA"/>
</dbReference>
<name>A0A9D2TA04_9FIRM</name>
<keyword evidence="2" id="KW-0813">Transport</keyword>
<comment type="similarity">
    <text evidence="1">Belongs to the V-ATPase E subunit family.</text>
</comment>
<dbReference type="InterPro" id="IPR038495">
    <property type="entry name" value="ATPase_E_C"/>
</dbReference>
<dbReference type="Pfam" id="PF01991">
    <property type="entry name" value="vATP-synt_E"/>
    <property type="match status" value="1"/>
</dbReference>
<evidence type="ECO:0000313" key="5">
    <source>
        <dbReference type="EMBL" id="HJC62244.1"/>
    </source>
</evidence>
<dbReference type="GO" id="GO:0046961">
    <property type="term" value="F:proton-transporting ATPase activity, rotational mechanism"/>
    <property type="evidence" value="ECO:0007669"/>
    <property type="project" value="InterPro"/>
</dbReference>
<keyword evidence="4" id="KW-0175">Coiled coil</keyword>
<protein>
    <submittedName>
        <fullName evidence="5">V-type ATP synthase subunit E</fullName>
    </submittedName>
</protein>
<dbReference type="SUPFAM" id="SSF160527">
    <property type="entry name" value="V-type ATPase subunit E-like"/>
    <property type="match status" value="1"/>
</dbReference>
<evidence type="ECO:0000256" key="2">
    <source>
        <dbReference type="ARBA" id="ARBA00022448"/>
    </source>
</evidence>
<evidence type="ECO:0000256" key="4">
    <source>
        <dbReference type="SAM" id="Coils"/>
    </source>
</evidence>
<evidence type="ECO:0000313" key="6">
    <source>
        <dbReference type="Proteomes" id="UP000823886"/>
    </source>
</evidence>
<dbReference type="AlphaFoldDB" id="A0A9D2TA04"/>
<keyword evidence="3" id="KW-0406">Ion transport</keyword>
<accession>A0A9D2TA04</accession>
<evidence type="ECO:0000256" key="1">
    <source>
        <dbReference type="ARBA" id="ARBA00005901"/>
    </source>
</evidence>
<dbReference type="Proteomes" id="UP000823886">
    <property type="component" value="Unassembled WGS sequence"/>
</dbReference>
<organism evidence="5 6">
    <name type="scientific">Candidatus Blautia merdavium</name>
    <dbReference type="NCBI Taxonomy" id="2838494"/>
    <lineage>
        <taxon>Bacteria</taxon>
        <taxon>Bacillati</taxon>
        <taxon>Bacillota</taxon>
        <taxon>Clostridia</taxon>
        <taxon>Lachnospirales</taxon>
        <taxon>Lachnospiraceae</taxon>
        <taxon>Blautia</taxon>
    </lineage>
</organism>
<sequence length="194" mass="22308">MTTEEKLKHFYAVSMDSAREEARKALSEYRENLEKEFQEHKALKQEAAQHQFKIESENAARQINKALSAEHLHIKREISKKQQELREKLFGEVREMLEAFTRTEAYVQWNADQIREALKIAGTDQVQIYLTPSDEPLLERLSKETGAALLISDTPFLGGIRAVIPGKNILIDNTLLTLFEAEKENFNFDGGLME</sequence>